<organism evidence="8 9">
    <name type="scientific">Phaedon cochleariae</name>
    <name type="common">Mustard beetle</name>
    <dbReference type="NCBI Taxonomy" id="80249"/>
    <lineage>
        <taxon>Eukaryota</taxon>
        <taxon>Metazoa</taxon>
        <taxon>Ecdysozoa</taxon>
        <taxon>Arthropoda</taxon>
        <taxon>Hexapoda</taxon>
        <taxon>Insecta</taxon>
        <taxon>Pterygota</taxon>
        <taxon>Neoptera</taxon>
        <taxon>Endopterygota</taxon>
        <taxon>Coleoptera</taxon>
        <taxon>Polyphaga</taxon>
        <taxon>Cucujiformia</taxon>
        <taxon>Chrysomeloidea</taxon>
        <taxon>Chrysomelidae</taxon>
        <taxon>Chrysomelinae</taxon>
        <taxon>Chrysomelini</taxon>
        <taxon>Phaedon</taxon>
    </lineage>
</organism>
<evidence type="ECO:0000259" key="7">
    <source>
        <dbReference type="PROSITE" id="PS50600"/>
    </source>
</evidence>
<feature type="compositionally biased region" description="Polar residues" evidence="6">
    <location>
        <begin position="1319"/>
        <end position="1328"/>
    </location>
</feature>
<protein>
    <recommendedName>
        <fullName evidence="7">Ubiquitin-like protease family profile domain-containing protein</fullName>
    </recommendedName>
</protein>
<dbReference type="PANTHER" id="PTHR46896:SF3">
    <property type="entry name" value="FI06413P-RELATED"/>
    <property type="match status" value="1"/>
</dbReference>
<feature type="domain" description="Ubiquitin-like protease family profile" evidence="7">
    <location>
        <begin position="931"/>
        <end position="1222"/>
    </location>
</feature>
<dbReference type="Gene3D" id="1.10.418.20">
    <property type="match status" value="2"/>
</dbReference>
<proteinExistence type="inferred from homology"/>
<accession>A0A9N9SKM5</accession>
<feature type="compositionally biased region" description="Acidic residues" evidence="6">
    <location>
        <begin position="1288"/>
        <end position="1313"/>
    </location>
</feature>
<evidence type="ECO:0000256" key="4">
    <source>
        <dbReference type="ARBA" id="ARBA00022786"/>
    </source>
</evidence>
<dbReference type="GO" id="GO:0005634">
    <property type="term" value="C:nucleus"/>
    <property type="evidence" value="ECO:0007669"/>
    <property type="project" value="TreeGrafter"/>
</dbReference>
<evidence type="ECO:0000256" key="5">
    <source>
        <dbReference type="ARBA" id="ARBA00022801"/>
    </source>
</evidence>
<dbReference type="InterPro" id="IPR051947">
    <property type="entry name" value="Sentrin-specific_protease"/>
</dbReference>
<sequence length="1411" mass="156475">MAESQYYEVLKQDEKSSEQQYFSNVEDQTVQYVITPNKTQTQFPTQQIVVARGDQLMLLNGQPQQIVIDQSVIPYPTNEIQLQPRQQIKQVMRLTNPIQQLPTNQIQLRATVPQAIPSQPPMRSPNPNQIPRPPAAAQQLLLRQHLPASRAATLGGPRTVGVTSAAQQIASGGPRSVGVASAAQQMRQLNAGVVRQPAAGQQIRLTTLSGQLRQQAPRGQPRFQGMQQLQKAKSQGDMDDMETKSAVEQETVSLPDGSIVTVGTYKKMLAEQKARNNIAQRMNPPHPPTSSPAPLTMAPPTPTPKRRAPANRNPRQAPRGGMARGQPRPPASQAGSFQTPPPGVNKDPSQFAMMNQHQGMGKPAGVYPQQQQQQMQQQGQMLQQQQFQQQQQIQQQHQIQQQLQQQMAQEQQLRQSQANYVIQPPRANQKPQQQRPLPAYIPSSQIQKIIESTPISEEFSDSIRMLVLLENGEQRLITFTLPKEACTIQEILEQVNVPFQSHTNIQVTEANSNGINYIVTVGNVPPLGYEEDDPHQPPHHPDASPPPTPPAPPMPALPSSEPPPLVMQPPPLSAHLSGSGPPALLDSTTAAPSSPEPPKEAPRLVAGMLALCGACGYLSEDFNKCIRCNRKLPDNVKSISATIKANNGQTKEIMARQQVLQQKPQLPIKSSLVPKPPSPVKKKPMKKQSEQDSVHVISSDEEEEEDSSKLTENILQKLGASVTISPVTKEPSMNDLQRHSSQNSTASISDQPNDSIRMKLKCRTVRIGSYRCIPIEEIQIDSAYTVIQVPHPTKDKDIRTIRLEKAGVVKVLASFNSSLPVVFFYLSPGVAERIRADLDMTAGGPYYLDPLALDEESQRRITLLPDDIDDADKNLMQLIFGSSLEELNVKEANDILIKTCPKDLAKAALGFGTFTEIKQLLTYPPEGKGRIAINTEDYICLGQDQFLNDVIIDFYLKYLVANLPDEQKPKVHVFSTFFYKRLTTKPTKASRKSQPAELDPTLSGPEKRHARVKNWTKNVNLFEKDFVVVPINENAHWFLAIICFPGMDGCQTWDGQPYKLEPARSRVKKKLPIATIGAVSVTAVKQEKAKPILCDDPETSDKDEAEGDDSELESDDSEEAPAAVQPANPAVLALVPQAAKGHKEVRPAIKQPCILIFDSLAGANRSRVVATLRDYLTCEYKLKMGKERVYSKDVIKGANPKVPQQNNFTDCGLYVLQYVEQFFKDPIKDYNIPIKEIQNWFEEVVVTRKREEIADLLRNLMREYGKDTRLLPDINFPTVNGKVVEHDAAEEEEEEHEAMEEEEGPSTAEEDADMKEGSLLSNSGSKSDMFSEGGSSADETRTDGSLSPLKPSNDGVSGDFLSQTVVNPKPDLSEFPRHTSKDTLSILKAKRIIRHKTLEGPQLKRSRSEQN</sequence>
<feature type="compositionally biased region" description="Acidic residues" evidence="6">
    <location>
        <begin position="1095"/>
        <end position="1119"/>
    </location>
</feature>
<dbReference type="InterPro" id="IPR003653">
    <property type="entry name" value="Peptidase_C48_C"/>
</dbReference>
<keyword evidence="2" id="KW-0597">Phosphoprotein</keyword>
<dbReference type="GO" id="GO:0005737">
    <property type="term" value="C:cytoplasm"/>
    <property type="evidence" value="ECO:0007669"/>
    <property type="project" value="TreeGrafter"/>
</dbReference>
<dbReference type="GO" id="GO:0006508">
    <property type="term" value="P:proteolysis"/>
    <property type="evidence" value="ECO:0007669"/>
    <property type="project" value="UniProtKB-KW"/>
</dbReference>
<dbReference type="PANTHER" id="PTHR46896">
    <property type="entry name" value="SENTRIN-SPECIFIC PROTEASE"/>
    <property type="match status" value="1"/>
</dbReference>
<feature type="region of interest" description="Disordered" evidence="6">
    <location>
        <begin position="1287"/>
        <end position="1382"/>
    </location>
</feature>
<feature type="compositionally biased region" description="Low complexity" evidence="6">
    <location>
        <begin position="310"/>
        <end position="319"/>
    </location>
</feature>
<feature type="compositionally biased region" description="Pro residues" evidence="6">
    <location>
        <begin position="284"/>
        <end position="303"/>
    </location>
</feature>
<feature type="compositionally biased region" description="Basic and acidic residues" evidence="6">
    <location>
        <begin position="1371"/>
        <end position="1381"/>
    </location>
</feature>
<dbReference type="OrthoDB" id="442460at2759"/>
<feature type="compositionally biased region" description="Pro residues" evidence="6">
    <location>
        <begin position="543"/>
        <end position="572"/>
    </location>
</feature>
<evidence type="ECO:0000256" key="2">
    <source>
        <dbReference type="ARBA" id="ARBA00022553"/>
    </source>
</evidence>
<reference evidence="8" key="2">
    <citation type="submission" date="2022-10" db="EMBL/GenBank/DDBJ databases">
        <authorList>
            <consortium name="ENA_rothamsted_submissions"/>
            <consortium name="culmorum"/>
            <person name="King R."/>
        </authorList>
    </citation>
    <scope>NUCLEOTIDE SEQUENCE</scope>
</reference>
<dbReference type="InterPro" id="IPR038765">
    <property type="entry name" value="Papain-like_cys_pep_sf"/>
</dbReference>
<feature type="region of interest" description="Disordered" evidence="6">
    <location>
        <begin position="214"/>
        <end position="252"/>
    </location>
</feature>
<feature type="region of interest" description="Disordered" evidence="6">
    <location>
        <begin position="726"/>
        <end position="752"/>
    </location>
</feature>
<evidence type="ECO:0000256" key="1">
    <source>
        <dbReference type="ARBA" id="ARBA00005234"/>
    </source>
</evidence>
<dbReference type="GO" id="GO:0070139">
    <property type="term" value="F:SUMO-specific endopeptidase activity"/>
    <property type="evidence" value="ECO:0007669"/>
    <property type="project" value="TreeGrafter"/>
</dbReference>
<feature type="region of interest" description="Disordered" evidence="6">
    <location>
        <begin position="1090"/>
        <end position="1125"/>
    </location>
</feature>
<dbReference type="EMBL" id="OU896715">
    <property type="protein sequence ID" value="CAG9825300.1"/>
    <property type="molecule type" value="Genomic_DNA"/>
</dbReference>
<keyword evidence="5" id="KW-0378">Hydrolase</keyword>
<feature type="compositionally biased region" description="Polar residues" evidence="6">
    <location>
        <begin position="739"/>
        <end position="752"/>
    </location>
</feature>
<feature type="region of interest" description="Disordered" evidence="6">
    <location>
        <begin position="659"/>
        <end position="710"/>
    </location>
</feature>
<comment type="similarity">
    <text evidence="1">Belongs to the peptidase C48 family.</text>
</comment>
<keyword evidence="9" id="KW-1185">Reference proteome</keyword>
<feature type="region of interest" description="Disordered" evidence="6">
    <location>
        <begin position="524"/>
        <end position="601"/>
    </location>
</feature>
<dbReference type="GO" id="GO:0016926">
    <property type="term" value="P:protein desumoylation"/>
    <property type="evidence" value="ECO:0007669"/>
    <property type="project" value="TreeGrafter"/>
</dbReference>
<evidence type="ECO:0000256" key="3">
    <source>
        <dbReference type="ARBA" id="ARBA00022670"/>
    </source>
</evidence>
<dbReference type="Gene3D" id="3.30.310.130">
    <property type="entry name" value="Ubiquitin-related"/>
    <property type="match status" value="2"/>
</dbReference>
<dbReference type="Pfam" id="PF02902">
    <property type="entry name" value="Peptidase_C48"/>
    <property type="match status" value="1"/>
</dbReference>
<dbReference type="SUPFAM" id="SSF54001">
    <property type="entry name" value="Cysteine proteinases"/>
    <property type="match status" value="1"/>
</dbReference>
<keyword evidence="3" id="KW-0645">Protease</keyword>
<evidence type="ECO:0000313" key="8">
    <source>
        <dbReference type="EMBL" id="CAG9825300.1"/>
    </source>
</evidence>
<evidence type="ECO:0000313" key="9">
    <source>
        <dbReference type="Proteomes" id="UP001153737"/>
    </source>
</evidence>
<gene>
    <name evidence="8" type="ORF">PHAECO_LOCUS12372</name>
</gene>
<reference evidence="8" key="1">
    <citation type="submission" date="2022-01" db="EMBL/GenBank/DDBJ databases">
        <authorList>
            <person name="King R."/>
        </authorList>
    </citation>
    <scope>NUCLEOTIDE SEQUENCE</scope>
</reference>
<dbReference type="PROSITE" id="PS50600">
    <property type="entry name" value="ULP_PROTEASE"/>
    <property type="match status" value="1"/>
</dbReference>
<keyword evidence="4" id="KW-0833">Ubl conjugation pathway</keyword>
<evidence type="ECO:0000256" key="6">
    <source>
        <dbReference type="SAM" id="MobiDB-lite"/>
    </source>
</evidence>
<name>A0A9N9SKM5_PHACE</name>
<dbReference type="Proteomes" id="UP001153737">
    <property type="component" value="Chromosome 9"/>
</dbReference>
<feature type="region of interest" description="Disordered" evidence="6">
    <location>
        <begin position="277"/>
        <end position="350"/>
    </location>
</feature>